<reference evidence="5 6" key="1">
    <citation type="submission" date="2017-09" db="EMBL/GenBank/DDBJ databases">
        <title>Depth-based differentiation of microbial function through sediment-hosted aquifers and enrichment of novel symbionts in the deep terrestrial subsurface.</title>
        <authorList>
            <person name="Probst A.J."/>
            <person name="Ladd B."/>
            <person name="Jarett J.K."/>
            <person name="Geller-Mcgrath D.E."/>
            <person name="Sieber C.M."/>
            <person name="Emerson J.B."/>
            <person name="Anantharaman K."/>
            <person name="Thomas B.C."/>
            <person name="Malmstrom R."/>
            <person name="Stieglmeier M."/>
            <person name="Klingl A."/>
            <person name="Woyke T."/>
            <person name="Ryan C.M."/>
            <person name="Banfield J.F."/>
        </authorList>
    </citation>
    <scope>NUCLEOTIDE SEQUENCE [LARGE SCALE GENOMIC DNA]</scope>
    <source>
        <strain evidence="5">CG11_big_fil_rev_8_21_14_0_20_42_13</strain>
    </source>
</reference>
<evidence type="ECO:0000313" key="6">
    <source>
        <dbReference type="Proteomes" id="UP000229641"/>
    </source>
</evidence>
<dbReference type="NCBIfam" id="TIGR01484">
    <property type="entry name" value="HAD-SF-IIB"/>
    <property type="match status" value="1"/>
</dbReference>
<keyword evidence="4" id="KW-0479">Metal-binding</keyword>
<dbReference type="Gene3D" id="3.30.70.1020">
    <property type="entry name" value="Trehalose-6-phosphate phosphatase related protein, domain 2"/>
    <property type="match status" value="1"/>
</dbReference>
<dbReference type="Pfam" id="PF02358">
    <property type="entry name" value="Trehalose_PPase"/>
    <property type="match status" value="1"/>
</dbReference>
<proteinExistence type="inferred from homology"/>
<comment type="similarity">
    <text evidence="2 4">Belongs to the trehalose phosphatase family.</text>
</comment>
<comment type="function">
    <text evidence="4">Removes the phosphate from trehalose 6-phosphate to produce free trehalose.</text>
</comment>
<keyword evidence="3 4" id="KW-0378">Hydrolase</keyword>
<dbReference type="InterPro" id="IPR023214">
    <property type="entry name" value="HAD_sf"/>
</dbReference>
<dbReference type="EC" id="3.1.3.12" evidence="4"/>
<dbReference type="SUPFAM" id="SSF56784">
    <property type="entry name" value="HAD-like"/>
    <property type="match status" value="1"/>
</dbReference>
<dbReference type="PANTHER" id="PTHR43768">
    <property type="entry name" value="TREHALOSE 6-PHOSPHATE PHOSPHATASE"/>
    <property type="match status" value="1"/>
</dbReference>
<name>A0A2H0LWG2_9BACT</name>
<evidence type="ECO:0000313" key="5">
    <source>
        <dbReference type="EMBL" id="PIQ88763.1"/>
    </source>
</evidence>
<evidence type="ECO:0000256" key="3">
    <source>
        <dbReference type="ARBA" id="ARBA00022801"/>
    </source>
</evidence>
<evidence type="ECO:0000256" key="1">
    <source>
        <dbReference type="ARBA" id="ARBA00005199"/>
    </source>
</evidence>
<dbReference type="UniPathway" id="UPA00299"/>
<organism evidence="5 6">
    <name type="scientific">Candidatus Ghiorseimicrobium undicola</name>
    <dbReference type="NCBI Taxonomy" id="1974746"/>
    <lineage>
        <taxon>Bacteria</taxon>
        <taxon>Pseudomonadati</taxon>
        <taxon>Candidatus Omnitrophota</taxon>
        <taxon>Candidatus Ghiorseimicrobium</taxon>
    </lineage>
</organism>
<dbReference type="InterPro" id="IPR036412">
    <property type="entry name" value="HAD-like_sf"/>
</dbReference>
<keyword evidence="4" id="KW-0460">Magnesium</keyword>
<dbReference type="PANTHER" id="PTHR43768:SF3">
    <property type="entry name" value="TREHALOSE 6-PHOSPHATE PHOSPHATASE"/>
    <property type="match status" value="1"/>
</dbReference>
<evidence type="ECO:0000256" key="2">
    <source>
        <dbReference type="ARBA" id="ARBA00008770"/>
    </source>
</evidence>
<comment type="caution">
    <text evidence="5">The sequence shown here is derived from an EMBL/GenBank/DDBJ whole genome shotgun (WGS) entry which is preliminary data.</text>
</comment>
<dbReference type="AlphaFoldDB" id="A0A2H0LWG2"/>
<evidence type="ECO:0000256" key="4">
    <source>
        <dbReference type="RuleBase" id="RU361117"/>
    </source>
</evidence>
<protein>
    <recommendedName>
        <fullName evidence="4">Trehalose 6-phosphate phosphatase</fullName>
        <ecNumber evidence="4">3.1.3.12</ecNumber>
    </recommendedName>
</protein>
<dbReference type="GO" id="GO:0004805">
    <property type="term" value="F:trehalose-phosphatase activity"/>
    <property type="evidence" value="ECO:0007669"/>
    <property type="project" value="UniProtKB-EC"/>
</dbReference>
<dbReference type="InterPro" id="IPR003337">
    <property type="entry name" value="Trehalose_PPase"/>
</dbReference>
<sequence>MRLIWKNLEEINKRIRKSGRIFLALDYDGTLTPIVSRPSRAVMRYPARALLSRLSNKKNISLAVISGRRLSDIEKMVKVKGIFYAGSHGFEIKGPGIKFIHPACLAARPYIRQIKSRLKHELPSVGGIILEDKGVGLSLHYRNVKKTAVDGVKKVFHNIVDGYAAGKKVRLSFGKKVLEVRPNIKWDKFSALNEISKAARKSAKAGKRHVTIYIGDDATDEDVFKKMKAPDISVYVGKKSYKSRAEFFVSNVNDVLKLIGFLEKNYG</sequence>
<dbReference type="NCBIfam" id="TIGR00685">
    <property type="entry name" value="T6PP"/>
    <property type="match status" value="1"/>
</dbReference>
<dbReference type="InterPro" id="IPR044651">
    <property type="entry name" value="OTSB-like"/>
</dbReference>
<dbReference type="EMBL" id="PCWA01000089">
    <property type="protein sequence ID" value="PIQ88763.1"/>
    <property type="molecule type" value="Genomic_DNA"/>
</dbReference>
<dbReference type="Gene3D" id="3.40.50.1000">
    <property type="entry name" value="HAD superfamily/HAD-like"/>
    <property type="match status" value="1"/>
</dbReference>
<dbReference type="GO" id="GO:0005992">
    <property type="term" value="P:trehalose biosynthetic process"/>
    <property type="evidence" value="ECO:0007669"/>
    <property type="project" value="UniProtKB-UniPathway"/>
</dbReference>
<comment type="cofactor">
    <cofactor evidence="4">
        <name>Mg(2+)</name>
        <dbReference type="ChEBI" id="CHEBI:18420"/>
    </cofactor>
</comment>
<dbReference type="InterPro" id="IPR006379">
    <property type="entry name" value="HAD-SF_hydro_IIB"/>
</dbReference>
<dbReference type="GO" id="GO:0046872">
    <property type="term" value="F:metal ion binding"/>
    <property type="evidence" value="ECO:0007669"/>
    <property type="project" value="UniProtKB-KW"/>
</dbReference>
<accession>A0A2H0LWG2</accession>
<gene>
    <name evidence="5" type="primary">otsB</name>
    <name evidence="5" type="ORF">COV72_06785</name>
</gene>
<comment type="catalytic activity">
    <reaction evidence="4">
        <text>alpha,alpha-trehalose 6-phosphate + H2O = alpha,alpha-trehalose + phosphate</text>
        <dbReference type="Rhea" id="RHEA:23420"/>
        <dbReference type="ChEBI" id="CHEBI:15377"/>
        <dbReference type="ChEBI" id="CHEBI:16551"/>
        <dbReference type="ChEBI" id="CHEBI:43474"/>
        <dbReference type="ChEBI" id="CHEBI:58429"/>
        <dbReference type="EC" id="3.1.3.12"/>
    </reaction>
</comment>
<dbReference type="Proteomes" id="UP000229641">
    <property type="component" value="Unassembled WGS sequence"/>
</dbReference>
<comment type="pathway">
    <text evidence="1 4">Glycan biosynthesis; trehalose biosynthesis.</text>
</comment>